<feature type="region of interest" description="Disordered" evidence="2">
    <location>
        <begin position="257"/>
        <end position="279"/>
    </location>
</feature>
<feature type="compositionally biased region" description="Low complexity" evidence="2">
    <location>
        <begin position="53"/>
        <end position="64"/>
    </location>
</feature>
<organism evidence="4">
    <name type="scientific">Sarcoptes scabiei</name>
    <name type="common">Itch mite</name>
    <name type="synonym">Acarus scabiei</name>
    <dbReference type="NCBI Taxonomy" id="52283"/>
    <lineage>
        <taxon>Eukaryota</taxon>
        <taxon>Metazoa</taxon>
        <taxon>Ecdysozoa</taxon>
        <taxon>Arthropoda</taxon>
        <taxon>Chelicerata</taxon>
        <taxon>Arachnida</taxon>
        <taxon>Acari</taxon>
        <taxon>Acariformes</taxon>
        <taxon>Sarcoptiformes</taxon>
        <taxon>Astigmata</taxon>
        <taxon>Psoroptidia</taxon>
        <taxon>Sarcoptoidea</taxon>
        <taxon>Sarcoptidae</taxon>
        <taxon>Sarcoptinae</taxon>
        <taxon>Sarcoptes</taxon>
    </lineage>
</organism>
<feature type="region of interest" description="Disordered" evidence="2">
    <location>
        <begin position="53"/>
        <end position="116"/>
    </location>
</feature>
<dbReference type="InterPro" id="IPR036388">
    <property type="entry name" value="WH-like_DNA-bd_sf"/>
</dbReference>
<dbReference type="GO" id="GO:0005634">
    <property type="term" value="C:nucleus"/>
    <property type="evidence" value="ECO:0007669"/>
    <property type="project" value="UniProtKB-SubCell"/>
</dbReference>
<dbReference type="EnsemblMetazoa" id="SSS_8737s_mrna">
    <property type="protein sequence ID" value="KAF7494669.1"/>
    <property type="gene ID" value="SSS_8737"/>
</dbReference>
<dbReference type="Gene3D" id="1.10.10.10">
    <property type="entry name" value="Winged helix-like DNA-binding domain superfamily/Winged helix DNA-binding domain"/>
    <property type="match status" value="1"/>
</dbReference>
<feature type="domain" description="Insertion element IS150 protein InsJ-like helix-turn-helix" evidence="3">
    <location>
        <begin position="648"/>
        <end position="689"/>
    </location>
</feature>
<evidence type="ECO:0000256" key="2">
    <source>
        <dbReference type="SAM" id="MobiDB-lite"/>
    </source>
</evidence>
<feature type="region of interest" description="Disordered" evidence="2">
    <location>
        <begin position="138"/>
        <end position="165"/>
    </location>
</feature>
<feature type="compositionally biased region" description="Acidic residues" evidence="2">
    <location>
        <begin position="71"/>
        <end position="86"/>
    </location>
</feature>
<dbReference type="SUPFAM" id="SSF46689">
    <property type="entry name" value="Homeodomain-like"/>
    <property type="match status" value="1"/>
</dbReference>
<gene>
    <name evidence="4" type="ORF">SSS_8737</name>
</gene>
<dbReference type="Proteomes" id="UP000070412">
    <property type="component" value="Unassembled WGS sequence"/>
</dbReference>
<reference evidence="4" key="2">
    <citation type="submission" date="2020-01" db="EMBL/GenBank/DDBJ databases">
        <authorList>
            <person name="Korhonen P.K.K."/>
            <person name="Guangxu M.G."/>
            <person name="Wang T.W."/>
            <person name="Stroehlein A.J.S."/>
            <person name="Young N.D."/>
            <person name="Ang C.-S.A."/>
            <person name="Fernando D.W.F."/>
            <person name="Lu H.L."/>
            <person name="Taylor S.T."/>
            <person name="Ehtesham M.E.M."/>
            <person name="Najaraj S.H.N."/>
            <person name="Harsha G.H.G."/>
            <person name="Madugundu A.M."/>
            <person name="Renuse S.R."/>
            <person name="Holt D.H."/>
            <person name="Pandey A.P."/>
            <person name="Papenfuss A.P."/>
            <person name="Gasser R.B.G."/>
            <person name="Fischer K.F."/>
        </authorList>
    </citation>
    <scope>NUCLEOTIDE SEQUENCE</scope>
    <source>
        <strain evidence="4">SSS_KF_BRIS2020</strain>
    </source>
</reference>
<reference evidence="5" key="3">
    <citation type="submission" date="2022-06" db="UniProtKB">
        <authorList>
            <consortium name="EnsemblMetazoa"/>
        </authorList>
    </citation>
    <scope>IDENTIFICATION</scope>
</reference>
<keyword evidence="6" id="KW-1185">Reference proteome</keyword>
<feature type="compositionally biased region" description="Acidic residues" evidence="2">
    <location>
        <begin position="772"/>
        <end position="786"/>
    </location>
</feature>
<feature type="compositionally biased region" description="Low complexity" evidence="2">
    <location>
        <begin position="260"/>
        <end position="272"/>
    </location>
</feature>
<dbReference type="EMBL" id="WVUK01000052">
    <property type="protein sequence ID" value="KAF7494669.1"/>
    <property type="molecule type" value="Genomic_DNA"/>
</dbReference>
<dbReference type="InterPro" id="IPR011991">
    <property type="entry name" value="ArsR-like_HTH"/>
</dbReference>
<feature type="compositionally biased region" description="Acidic residues" evidence="2">
    <location>
        <begin position="138"/>
        <end position="162"/>
    </location>
</feature>
<dbReference type="InterPro" id="IPR055247">
    <property type="entry name" value="InsJ-like_HTH"/>
</dbReference>
<evidence type="ECO:0000256" key="1">
    <source>
        <dbReference type="ARBA" id="ARBA00004123"/>
    </source>
</evidence>
<name>A0A834VGU9_SARSC</name>
<feature type="region of interest" description="Disordered" evidence="2">
    <location>
        <begin position="1"/>
        <end position="40"/>
    </location>
</feature>
<comment type="subcellular location">
    <subcellularLocation>
        <location evidence="1">Nucleus</location>
    </subcellularLocation>
</comment>
<reference evidence="6" key="1">
    <citation type="journal article" date="2020" name="PLoS Negl. Trop. Dis.">
        <title>High-quality nuclear genome for Sarcoptes scabiei-A critical resource for a neglected parasite.</title>
        <authorList>
            <person name="Korhonen P.K."/>
            <person name="Gasser R.B."/>
            <person name="Ma G."/>
            <person name="Wang T."/>
            <person name="Stroehlein A.J."/>
            <person name="Young N.D."/>
            <person name="Ang C.S."/>
            <person name="Fernando D.D."/>
            <person name="Lu H.C."/>
            <person name="Taylor S."/>
            <person name="Reynolds S.L."/>
            <person name="Mofiz E."/>
            <person name="Najaraj S.H."/>
            <person name="Gowda H."/>
            <person name="Madugundu A."/>
            <person name="Renuse S."/>
            <person name="Holt D."/>
            <person name="Pandey A."/>
            <person name="Papenfuss A.T."/>
            <person name="Fischer K."/>
        </authorList>
    </citation>
    <scope>NUCLEOTIDE SEQUENCE [LARGE SCALE GENOMIC DNA]</scope>
</reference>
<accession>A0A834VGU9</accession>
<dbReference type="OrthoDB" id="6514460at2759"/>
<dbReference type="InterPro" id="IPR009057">
    <property type="entry name" value="Homeodomain-like_sf"/>
</dbReference>
<evidence type="ECO:0000313" key="5">
    <source>
        <dbReference type="EnsemblMetazoa" id="KAF7494669.1"/>
    </source>
</evidence>
<evidence type="ECO:0000259" key="3">
    <source>
        <dbReference type="Pfam" id="PF13518"/>
    </source>
</evidence>
<feature type="compositionally biased region" description="Acidic residues" evidence="2">
    <location>
        <begin position="94"/>
        <end position="113"/>
    </location>
</feature>
<sequence>MSCVETTSAGGIRSAPAPLTTMSASDMNDHDQTDTSLITSSPISLTAAAIGSIESNSSRCSSPNSPVPFDQNDDEEEEEEEEEEEMNFQNQNDRDDDEDDEEDPEEEGEDLEDEMHSQFLPKYNDDLIQENEMDEDAINENDDEADEEEEEDDQEEDDEDYEIPLPDTCVNLTINKSLLNDKSIAADKSEQPNFVKPKMISSSNPLTKRRSSSSSIVHHLNNNNPDQINLNKSEHSMLDLSDPIKMNPNVKSSIDYTPFHNSSASNHNNQASLKQPQQQPIVRSVNKSRRIRSRFSNKPNAMLAPTKNKSSNSLLHDLQQIDWLSNLSNPIELVQLLLEYRQVLLDCLTKSFLFNADNTEVNNNIESNYANNDKSIILPIKCQCGFTSDLSKQITLSSTYVHQLELKYRALMETAKNDPNRYTPKRPWFISSMATIPSQLSSLSSNKSVSIFEKKKKSRSSRIPINSFAIQDNKPFKLFSGNSSINSSLNDEEDDDGDVIGGGGPDDREEIDYSDYEDGQDEIKNLSLNNLAKINNPNHNQFNNYSIDNNGNMIDFANQNAKINTNSNKTILEGYLESMKNIHTRDDVSDNETPLVPPISKNNFYQQKHQQYGPPSSMPHENDGFGSNEDDCHRGPGKRIDIRTKKMVVQLEKRGASFTDISRQMGISRKSVRRIISNYRAFGILEKKRESRMQKSMQETILRLFRMGKSISEISAATTVSRPVITKFIKSCNTNDLAKNSKASNGLGSMSALNDLNVNAKMLERTYNGMDDGPDNEDDEEDEDGEALDRQIMADENIKAVTNFDDDVDDDEVNGKFRVI</sequence>
<evidence type="ECO:0000313" key="4">
    <source>
        <dbReference type="EMBL" id="KAF7494669.1"/>
    </source>
</evidence>
<dbReference type="Pfam" id="PF13518">
    <property type="entry name" value="HTH_28"/>
    <property type="match status" value="1"/>
</dbReference>
<proteinExistence type="predicted"/>
<protein>
    <recommendedName>
        <fullName evidence="3">Insertion element IS150 protein InsJ-like helix-turn-helix domain-containing protein</fullName>
    </recommendedName>
</protein>
<feature type="region of interest" description="Disordered" evidence="2">
    <location>
        <begin position="484"/>
        <end position="512"/>
    </location>
</feature>
<dbReference type="AlphaFoldDB" id="A0A834VGU9"/>
<evidence type="ECO:0000313" key="6">
    <source>
        <dbReference type="Proteomes" id="UP000070412"/>
    </source>
</evidence>
<dbReference type="CDD" id="cd00090">
    <property type="entry name" value="HTH_ARSR"/>
    <property type="match status" value="1"/>
</dbReference>
<feature type="region of interest" description="Disordered" evidence="2">
    <location>
        <begin position="767"/>
        <end position="786"/>
    </location>
</feature>